<dbReference type="EMBL" id="QTSX02000812">
    <property type="protein sequence ID" value="KAJ9084734.1"/>
    <property type="molecule type" value="Genomic_DNA"/>
</dbReference>
<evidence type="ECO:0000313" key="1">
    <source>
        <dbReference type="EMBL" id="KAJ9084734.1"/>
    </source>
</evidence>
<keyword evidence="2" id="KW-1185">Reference proteome</keyword>
<comment type="caution">
    <text evidence="1">The sequence shown here is derived from an EMBL/GenBank/DDBJ whole genome shotgun (WGS) entry which is preliminary data.</text>
</comment>
<reference evidence="1" key="1">
    <citation type="submission" date="2022-04" db="EMBL/GenBank/DDBJ databases">
        <title>Genome of the entomopathogenic fungus Entomophthora muscae.</title>
        <authorList>
            <person name="Elya C."/>
            <person name="Lovett B.R."/>
            <person name="Lee E."/>
            <person name="Macias A.M."/>
            <person name="Hajek A.E."/>
            <person name="De Bivort B.L."/>
            <person name="Kasson M.T."/>
            <person name="De Fine Licht H.H."/>
            <person name="Stajich J.E."/>
        </authorList>
    </citation>
    <scope>NUCLEOTIDE SEQUENCE</scope>
    <source>
        <strain evidence="1">Berkeley</strain>
    </source>
</reference>
<accession>A0ACC2UD65</accession>
<gene>
    <name evidence="1" type="ORF">DSO57_1021239</name>
</gene>
<organism evidence="1 2">
    <name type="scientific">Entomophthora muscae</name>
    <dbReference type="NCBI Taxonomy" id="34485"/>
    <lineage>
        <taxon>Eukaryota</taxon>
        <taxon>Fungi</taxon>
        <taxon>Fungi incertae sedis</taxon>
        <taxon>Zoopagomycota</taxon>
        <taxon>Entomophthoromycotina</taxon>
        <taxon>Entomophthoromycetes</taxon>
        <taxon>Entomophthorales</taxon>
        <taxon>Entomophthoraceae</taxon>
        <taxon>Entomophthora</taxon>
    </lineage>
</organism>
<dbReference type="Proteomes" id="UP001165960">
    <property type="component" value="Unassembled WGS sequence"/>
</dbReference>
<protein>
    <submittedName>
        <fullName evidence="1">Uncharacterized protein</fullName>
    </submittedName>
</protein>
<evidence type="ECO:0000313" key="2">
    <source>
        <dbReference type="Proteomes" id="UP001165960"/>
    </source>
</evidence>
<name>A0ACC2UD65_9FUNG</name>
<sequence>MWRSKKLLSSQVTERILTASSNDPSPTIDPDPAAKKPPDEETSLMDLDASPERYLPEKEEVNNDLLHQFLAVNAVTTRQGIHT</sequence>
<proteinExistence type="predicted"/>